<dbReference type="Proteomes" id="UP000005808">
    <property type="component" value="Unassembled WGS sequence"/>
</dbReference>
<proteinExistence type="predicted"/>
<accession>H1S6W0</accession>
<dbReference type="InterPro" id="IPR000792">
    <property type="entry name" value="Tscrpt_reg_LuxR_C"/>
</dbReference>
<keyword evidence="3" id="KW-0804">Transcription</keyword>
<evidence type="ECO:0000256" key="2">
    <source>
        <dbReference type="ARBA" id="ARBA00023125"/>
    </source>
</evidence>
<dbReference type="Gene3D" id="1.10.10.10">
    <property type="entry name" value="Winged helix-like DNA-binding domain superfamily/Winged helix DNA-binding domain"/>
    <property type="match status" value="1"/>
</dbReference>
<dbReference type="InterPro" id="IPR016032">
    <property type="entry name" value="Sig_transdc_resp-reg_C-effctor"/>
</dbReference>
<name>H1S6W0_9BURK</name>
<dbReference type="SUPFAM" id="SSF46894">
    <property type="entry name" value="C-terminal effector domain of the bipartite response regulators"/>
    <property type="match status" value="1"/>
</dbReference>
<dbReference type="Pfam" id="PF00196">
    <property type="entry name" value="GerE"/>
    <property type="match status" value="1"/>
</dbReference>
<evidence type="ECO:0000259" key="4">
    <source>
        <dbReference type="PROSITE" id="PS50043"/>
    </source>
</evidence>
<dbReference type="CDD" id="cd06170">
    <property type="entry name" value="LuxR_C_like"/>
    <property type="match status" value="1"/>
</dbReference>
<evidence type="ECO:0000256" key="3">
    <source>
        <dbReference type="ARBA" id="ARBA00023163"/>
    </source>
</evidence>
<dbReference type="PRINTS" id="PR00038">
    <property type="entry name" value="HTHLUXR"/>
</dbReference>
<dbReference type="PANTHER" id="PTHR44688">
    <property type="entry name" value="DNA-BINDING TRANSCRIPTIONAL ACTIVATOR DEVR_DOSR"/>
    <property type="match status" value="1"/>
</dbReference>
<comment type="caution">
    <text evidence="5">The sequence shown here is derived from an EMBL/GenBank/DDBJ whole genome shotgun (WGS) entry which is preliminary data.</text>
</comment>
<dbReference type="SMART" id="SM00421">
    <property type="entry name" value="HTH_LUXR"/>
    <property type="match status" value="1"/>
</dbReference>
<protein>
    <submittedName>
        <fullName evidence="5">Two component LuxR family transcriptional regulator</fullName>
    </submittedName>
</protein>
<dbReference type="InterPro" id="IPR036388">
    <property type="entry name" value="WH-like_DNA-bd_sf"/>
</dbReference>
<sequence>MVVLTSHKQPAIIKSVLSLGVSGILARHDDAGEVVTAIHVCASGGEYVSPQVRAALACFQADTEQSQPLSPRESEVMRLYISGMTIGEIAALLKKGKQTISCQKMSAMRKLGIRSNIDLIRYGLDISHGRH</sequence>
<organism evidence="5 6">
    <name type="scientific">Cupriavidus basilensis OR16</name>
    <dbReference type="NCBI Taxonomy" id="1127483"/>
    <lineage>
        <taxon>Bacteria</taxon>
        <taxon>Pseudomonadati</taxon>
        <taxon>Pseudomonadota</taxon>
        <taxon>Betaproteobacteria</taxon>
        <taxon>Burkholderiales</taxon>
        <taxon>Burkholderiaceae</taxon>
        <taxon>Cupriavidus</taxon>
    </lineage>
</organism>
<dbReference type="EMBL" id="AHJE01000044">
    <property type="protein sequence ID" value="EHP41771.1"/>
    <property type="molecule type" value="Genomic_DNA"/>
</dbReference>
<dbReference type="AlphaFoldDB" id="H1S6W0"/>
<keyword evidence="1" id="KW-0805">Transcription regulation</keyword>
<dbReference type="PANTHER" id="PTHR44688:SF16">
    <property type="entry name" value="DNA-BINDING TRANSCRIPTIONAL ACTIVATOR DEVR_DOSR"/>
    <property type="match status" value="1"/>
</dbReference>
<dbReference type="PATRIC" id="fig|1127483.3.peg.3672"/>
<gene>
    <name evidence="5" type="ORF">OR16_18301</name>
</gene>
<reference evidence="5 6" key="1">
    <citation type="journal article" date="2012" name="J. Bacteriol.">
        <title>De Novo Genome Project of Cupriavidus basilensis OR16.</title>
        <authorList>
            <person name="Cserhati M."/>
            <person name="Kriszt B."/>
            <person name="Szoboszlay S."/>
            <person name="Toth A."/>
            <person name="Szabo I."/>
            <person name="Tancsics A."/>
            <person name="Nagy I."/>
            <person name="Horvath B."/>
            <person name="Nagy I."/>
            <person name="Kukolya J."/>
        </authorList>
    </citation>
    <scope>NUCLEOTIDE SEQUENCE [LARGE SCALE GENOMIC DNA]</scope>
    <source>
        <strain evidence="5 6">OR16</strain>
    </source>
</reference>
<dbReference type="PROSITE" id="PS50043">
    <property type="entry name" value="HTH_LUXR_2"/>
    <property type="match status" value="1"/>
</dbReference>
<dbReference type="GO" id="GO:0003677">
    <property type="term" value="F:DNA binding"/>
    <property type="evidence" value="ECO:0007669"/>
    <property type="project" value="UniProtKB-KW"/>
</dbReference>
<evidence type="ECO:0000313" key="5">
    <source>
        <dbReference type="EMBL" id="EHP41771.1"/>
    </source>
</evidence>
<dbReference type="GO" id="GO:0006355">
    <property type="term" value="P:regulation of DNA-templated transcription"/>
    <property type="evidence" value="ECO:0007669"/>
    <property type="project" value="InterPro"/>
</dbReference>
<keyword evidence="2" id="KW-0238">DNA-binding</keyword>
<evidence type="ECO:0000313" key="6">
    <source>
        <dbReference type="Proteomes" id="UP000005808"/>
    </source>
</evidence>
<feature type="domain" description="HTH luxR-type" evidence="4">
    <location>
        <begin position="62"/>
        <end position="127"/>
    </location>
</feature>
<evidence type="ECO:0000256" key="1">
    <source>
        <dbReference type="ARBA" id="ARBA00023015"/>
    </source>
</evidence>